<dbReference type="PANTHER" id="PTHR43867:SF2">
    <property type="entry name" value="CELLULOSE SYNTHASE CATALYTIC SUBUNIT A [UDP-FORMING]"/>
    <property type="match status" value="1"/>
</dbReference>
<evidence type="ECO:0000256" key="6">
    <source>
        <dbReference type="ARBA" id="ARBA00023136"/>
    </source>
</evidence>
<dbReference type="AlphaFoldDB" id="A0A2M8WSI5"/>
<evidence type="ECO:0000313" key="10">
    <source>
        <dbReference type="Proteomes" id="UP000231586"/>
    </source>
</evidence>
<evidence type="ECO:0000256" key="7">
    <source>
        <dbReference type="SAM" id="MobiDB-lite"/>
    </source>
</evidence>
<reference evidence="9 10" key="1">
    <citation type="submission" date="2017-11" db="EMBL/GenBank/DDBJ databases">
        <title>Genomic Encyclopedia of Archaeal and Bacterial Type Strains, Phase II (KMG-II): From Individual Species to Whole Genera.</title>
        <authorList>
            <person name="Goeker M."/>
        </authorList>
    </citation>
    <scope>NUCLEOTIDE SEQUENCE [LARGE SCALE GENOMIC DNA]</scope>
    <source>
        <strain evidence="9 10">DSM 22413</strain>
    </source>
</reference>
<keyword evidence="6 8" id="KW-0472">Membrane</keyword>
<keyword evidence="2" id="KW-0328">Glycosyltransferase</keyword>
<evidence type="ECO:0000256" key="4">
    <source>
        <dbReference type="ARBA" id="ARBA00022692"/>
    </source>
</evidence>
<gene>
    <name evidence="9" type="ORF">CLV34_1333</name>
</gene>
<evidence type="ECO:0000256" key="2">
    <source>
        <dbReference type="ARBA" id="ARBA00022676"/>
    </source>
</evidence>
<sequence length="482" mass="54095">MIAAQVRPVDWWDPYHSVPAWADALMWVLLGATVVSYVAIFVLMLHAVGEPRRQRRVFERGDMPGEEEYLWVFLVPALDEEVTIADSVGRLAGVEATHRVILVIDDGSEDRTPEILAGLDVPGLTVLRRDPPNARKGKAAGLDAAWDHLERNVLTLPEHVGRSRDHVIVCVVDADGRLSPEAPHIVAPYFGDPWTGGVQVLVRIYNRRHYLTWSQDLEFGVFGYIYQLGRSRWGTANMGGNGQFNRLSALDDVVATEDLPEGVERGPWRDRLTEDQDIGVRLLQYGWHGHQTVRTTVEQQGVTNLRRLYRQRTRWAQGAWQSIALLWRTGRISASWLARADAFVYLIMPILQVAMGLGLVLAVVFWGFFHVAFYSLWWPVLIFALGLSFFAGFAGLFVGIRRGWRGLLFAVVGIVPYMFYTWLIYPALVRALFRWAFGSGTWAKTAREPMDENLPAVSEDAEVTTEGTEGPKGSASNPSSPV</sequence>
<dbReference type="Pfam" id="PF13641">
    <property type="entry name" value="Glyco_tranf_2_3"/>
    <property type="match status" value="1"/>
</dbReference>
<keyword evidence="3 9" id="KW-0808">Transferase</keyword>
<dbReference type="InterPro" id="IPR029044">
    <property type="entry name" value="Nucleotide-diphossugar_trans"/>
</dbReference>
<evidence type="ECO:0000256" key="3">
    <source>
        <dbReference type="ARBA" id="ARBA00022679"/>
    </source>
</evidence>
<feature type="transmembrane region" description="Helical" evidence="8">
    <location>
        <begin position="407"/>
        <end position="425"/>
    </location>
</feature>
<dbReference type="EMBL" id="PGTZ01000007">
    <property type="protein sequence ID" value="PJI93854.1"/>
    <property type="molecule type" value="Genomic_DNA"/>
</dbReference>
<feature type="transmembrane region" description="Helical" evidence="8">
    <location>
        <begin position="375"/>
        <end position="400"/>
    </location>
</feature>
<feature type="region of interest" description="Disordered" evidence="7">
    <location>
        <begin position="450"/>
        <end position="482"/>
    </location>
</feature>
<dbReference type="RefSeq" id="WP_100349485.1">
    <property type="nucleotide sequence ID" value="NZ_PGTZ01000007.1"/>
</dbReference>
<dbReference type="GO" id="GO:0005886">
    <property type="term" value="C:plasma membrane"/>
    <property type="evidence" value="ECO:0007669"/>
    <property type="project" value="TreeGrafter"/>
</dbReference>
<organism evidence="9 10">
    <name type="scientific">Luteimicrobium subarcticum</name>
    <dbReference type="NCBI Taxonomy" id="620910"/>
    <lineage>
        <taxon>Bacteria</taxon>
        <taxon>Bacillati</taxon>
        <taxon>Actinomycetota</taxon>
        <taxon>Actinomycetes</taxon>
        <taxon>Micrococcales</taxon>
        <taxon>Luteimicrobium</taxon>
    </lineage>
</organism>
<evidence type="ECO:0000256" key="5">
    <source>
        <dbReference type="ARBA" id="ARBA00022989"/>
    </source>
</evidence>
<feature type="transmembrane region" description="Helical" evidence="8">
    <location>
        <begin position="24"/>
        <end position="48"/>
    </location>
</feature>
<keyword evidence="5 8" id="KW-1133">Transmembrane helix</keyword>
<dbReference type="Proteomes" id="UP000231586">
    <property type="component" value="Unassembled WGS sequence"/>
</dbReference>
<dbReference type="SUPFAM" id="SSF53448">
    <property type="entry name" value="Nucleotide-diphospho-sugar transferases"/>
    <property type="match status" value="1"/>
</dbReference>
<dbReference type="GO" id="GO:0016758">
    <property type="term" value="F:hexosyltransferase activity"/>
    <property type="evidence" value="ECO:0007669"/>
    <property type="project" value="TreeGrafter"/>
</dbReference>
<evidence type="ECO:0000256" key="1">
    <source>
        <dbReference type="ARBA" id="ARBA00004141"/>
    </source>
</evidence>
<name>A0A2M8WSI5_9MICO</name>
<keyword evidence="10" id="KW-1185">Reference proteome</keyword>
<dbReference type="PANTHER" id="PTHR43867">
    <property type="entry name" value="CELLULOSE SYNTHASE CATALYTIC SUBUNIT A [UDP-FORMING]"/>
    <property type="match status" value="1"/>
</dbReference>
<feature type="transmembrane region" description="Helical" evidence="8">
    <location>
        <begin position="343"/>
        <end position="369"/>
    </location>
</feature>
<proteinExistence type="predicted"/>
<evidence type="ECO:0000313" key="9">
    <source>
        <dbReference type="EMBL" id="PJI93854.1"/>
    </source>
</evidence>
<comment type="caution">
    <text evidence="9">The sequence shown here is derived from an EMBL/GenBank/DDBJ whole genome shotgun (WGS) entry which is preliminary data.</text>
</comment>
<dbReference type="Gene3D" id="3.90.550.10">
    <property type="entry name" value="Spore Coat Polysaccharide Biosynthesis Protein SpsA, Chain A"/>
    <property type="match status" value="1"/>
</dbReference>
<dbReference type="OrthoDB" id="9806824at2"/>
<keyword evidence="4 8" id="KW-0812">Transmembrane</keyword>
<comment type="subcellular location">
    <subcellularLocation>
        <location evidence="1">Membrane</location>
        <topology evidence="1">Multi-pass membrane protein</topology>
    </subcellularLocation>
</comment>
<dbReference type="InterPro" id="IPR050321">
    <property type="entry name" value="Glycosyltr_2/OpgH_subfam"/>
</dbReference>
<accession>A0A2M8WSI5</accession>
<protein>
    <submittedName>
        <fullName evidence="9">Cellulose synthase/poly-beta-1,6-N-acetylglucosamine synthase-like glycosyltransferase</fullName>
    </submittedName>
</protein>
<evidence type="ECO:0000256" key="8">
    <source>
        <dbReference type="SAM" id="Phobius"/>
    </source>
</evidence>